<accession>A0ABQ4P265</accession>
<reference evidence="1 2" key="1">
    <citation type="submission" date="2021-05" db="EMBL/GenBank/DDBJ databases">
        <title>Molecular characterization for Shewanella algae harboring chromosomal blaOXA-55-like strains isolated from clinical and environment sample.</title>
        <authorList>
            <person name="Ohama Y."/>
            <person name="Aoki K."/>
            <person name="Harada S."/>
            <person name="Moriya K."/>
            <person name="Ishii Y."/>
            <person name="Tateda K."/>
        </authorList>
    </citation>
    <scope>NUCLEOTIDE SEQUENCE [LARGE SCALE GENOMIC DNA]</scope>
    <source>
        <strain evidence="1 2">LMG 23746</strain>
    </source>
</reference>
<comment type="caution">
    <text evidence="1">The sequence shown here is derived from an EMBL/GenBank/DDBJ whole genome shotgun (WGS) entry which is preliminary data.</text>
</comment>
<proteinExistence type="predicted"/>
<dbReference type="EMBL" id="BPFB01000001">
    <property type="protein sequence ID" value="GIU41605.1"/>
    <property type="molecule type" value="Genomic_DNA"/>
</dbReference>
<dbReference type="Proteomes" id="UP000761574">
    <property type="component" value="Unassembled WGS sequence"/>
</dbReference>
<protein>
    <recommendedName>
        <fullName evidence="3">Transposase</fullName>
    </recommendedName>
</protein>
<name>A0ABQ4P265_9GAMM</name>
<evidence type="ECO:0008006" key="3">
    <source>
        <dbReference type="Google" id="ProtNLM"/>
    </source>
</evidence>
<organism evidence="1 2">
    <name type="scientific">Shewanella algidipiscicola</name>
    <dbReference type="NCBI Taxonomy" id="614070"/>
    <lineage>
        <taxon>Bacteria</taxon>
        <taxon>Pseudomonadati</taxon>
        <taxon>Pseudomonadota</taxon>
        <taxon>Gammaproteobacteria</taxon>
        <taxon>Alteromonadales</taxon>
        <taxon>Shewanellaceae</taxon>
        <taxon>Shewanella</taxon>
    </lineage>
</organism>
<gene>
    <name evidence="1" type="ORF">TUM4630_00610</name>
</gene>
<evidence type="ECO:0000313" key="2">
    <source>
        <dbReference type="Proteomes" id="UP000761574"/>
    </source>
</evidence>
<keyword evidence="2" id="KW-1185">Reference proteome</keyword>
<evidence type="ECO:0000313" key="1">
    <source>
        <dbReference type="EMBL" id="GIU41605.1"/>
    </source>
</evidence>
<sequence>MAAYFACALYSLYNLTIFRVYSTLYRLTIWLTEIKASDRLSKLGEKNINTVIQALKQSVKQFCSTLKISYN</sequence>